<dbReference type="Gene3D" id="3.40.50.620">
    <property type="entry name" value="HUPs"/>
    <property type="match status" value="1"/>
</dbReference>
<dbReference type="GO" id="GO:0032267">
    <property type="term" value="F:tRNA(Ile)-lysidine synthase activity"/>
    <property type="evidence" value="ECO:0007669"/>
    <property type="project" value="UniProtKB-EC"/>
</dbReference>
<dbReference type="NCBIfam" id="TIGR02432">
    <property type="entry name" value="lysidine_TilS_N"/>
    <property type="match status" value="1"/>
</dbReference>
<evidence type="ECO:0000313" key="9">
    <source>
        <dbReference type="Proteomes" id="UP000024942"/>
    </source>
</evidence>
<keyword evidence="2 6" id="KW-0819">tRNA processing</keyword>
<accession>A0A059G7S2</accession>
<feature type="binding site" evidence="6">
    <location>
        <begin position="30"/>
        <end position="35"/>
    </location>
    <ligand>
        <name>ATP</name>
        <dbReference type="ChEBI" id="CHEBI:30616"/>
    </ligand>
</feature>
<evidence type="ECO:0000256" key="4">
    <source>
        <dbReference type="ARBA" id="ARBA00022840"/>
    </source>
</evidence>
<organism evidence="8 9">
    <name type="scientific">Hyphomonas oceanitis SCH89</name>
    <dbReference type="NCBI Taxonomy" id="1280953"/>
    <lineage>
        <taxon>Bacteria</taxon>
        <taxon>Pseudomonadati</taxon>
        <taxon>Pseudomonadota</taxon>
        <taxon>Alphaproteobacteria</taxon>
        <taxon>Hyphomonadales</taxon>
        <taxon>Hyphomonadaceae</taxon>
        <taxon>Hyphomonas</taxon>
    </lineage>
</organism>
<evidence type="ECO:0000259" key="7">
    <source>
        <dbReference type="Pfam" id="PF01171"/>
    </source>
</evidence>
<dbReference type="InterPro" id="IPR012094">
    <property type="entry name" value="tRNA_Ile_lys_synt"/>
</dbReference>
<dbReference type="GO" id="GO:0005737">
    <property type="term" value="C:cytoplasm"/>
    <property type="evidence" value="ECO:0007669"/>
    <property type="project" value="UniProtKB-SubCell"/>
</dbReference>
<evidence type="ECO:0000256" key="2">
    <source>
        <dbReference type="ARBA" id="ARBA00022694"/>
    </source>
</evidence>
<evidence type="ECO:0000313" key="8">
    <source>
        <dbReference type="EMBL" id="KDA02779.1"/>
    </source>
</evidence>
<dbReference type="InterPro" id="IPR011063">
    <property type="entry name" value="TilS/TtcA_N"/>
</dbReference>
<sequence length="348" mass="37942">MRQLEGLAPRLAAFDRLCHDARGPVGIAISGGSDSLALLFIAHEWARSRGRKLAALTFDHRLRTAAAGEAARVATICRDLHIPHQTLRWDDPVNRQSSARRARHAALALALKAQGGTHLLTGHTANDQAETFLIRARQGSGWYGLAGMQALSMSPVWPEGEGVRIARPVLSENREDLRSLLHARGQVWIEDPSNENLAYERVRMRRLLAGSPETAARVRRCMAELAGLRAIEDRRLGRWLCDHVVISEDEGGIETDLGGLSMDTAVRGLGLLIQAVTGRETPPRRENLVSLAARLMADTVFAGATLGGAKLVRKQGRVHLMPEAGRDGPETLTARRIDSLRSLYAASA</sequence>
<gene>
    <name evidence="6" type="primary">tilS</name>
    <name evidence="8" type="ORF">HOC_08784</name>
</gene>
<dbReference type="Proteomes" id="UP000024942">
    <property type="component" value="Unassembled WGS sequence"/>
</dbReference>
<feature type="domain" description="tRNA(Ile)-lysidine/2-thiocytidine synthase N-terminal" evidence="7">
    <location>
        <begin position="26"/>
        <end position="206"/>
    </location>
</feature>
<comment type="function">
    <text evidence="6">Ligates lysine onto the cytidine present at position 34 of the AUA codon-specific tRNA(Ile) that contains the anticodon CAU, in an ATP-dependent manner. Cytidine is converted to lysidine, thus changing the amino acid specificity of the tRNA from methionine to isoleucine.</text>
</comment>
<evidence type="ECO:0000256" key="6">
    <source>
        <dbReference type="HAMAP-Rule" id="MF_01161"/>
    </source>
</evidence>
<evidence type="ECO:0000256" key="5">
    <source>
        <dbReference type="ARBA" id="ARBA00048539"/>
    </source>
</evidence>
<dbReference type="EMBL" id="ARYL01000011">
    <property type="protein sequence ID" value="KDA02779.1"/>
    <property type="molecule type" value="Genomic_DNA"/>
</dbReference>
<comment type="similarity">
    <text evidence="6">Belongs to the tRNA(Ile)-lysidine synthase family.</text>
</comment>
<name>A0A059G7S2_9PROT</name>
<keyword evidence="3 6" id="KW-0547">Nucleotide-binding</keyword>
<dbReference type="RefSeq" id="WP_051624668.1">
    <property type="nucleotide sequence ID" value="NZ_ARYL01000011.1"/>
</dbReference>
<dbReference type="PANTHER" id="PTHR43033:SF1">
    <property type="entry name" value="TRNA(ILE)-LYSIDINE SYNTHASE-RELATED"/>
    <property type="match status" value="1"/>
</dbReference>
<keyword evidence="6" id="KW-0963">Cytoplasm</keyword>
<comment type="caution">
    <text evidence="8">The sequence shown here is derived from an EMBL/GenBank/DDBJ whole genome shotgun (WGS) entry which is preliminary data.</text>
</comment>
<dbReference type="eggNOG" id="COG0037">
    <property type="taxonomic scope" value="Bacteria"/>
</dbReference>
<dbReference type="SUPFAM" id="SSF52402">
    <property type="entry name" value="Adenine nucleotide alpha hydrolases-like"/>
    <property type="match status" value="1"/>
</dbReference>
<reference evidence="8 9" key="1">
    <citation type="journal article" date="2014" name="Antonie Van Leeuwenhoek">
        <title>Hyphomonas beringensis sp. nov. and Hyphomonas chukchiensis sp. nov., isolated from surface seawater of the Bering Sea and Chukchi Sea.</title>
        <authorList>
            <person name="Li C."/>
            <person name="Lai Q."/>
            <person name="Li G."/>
            <person name="Dong C."/>
            <person name="Wang J."/>
            <person name="Liao Y."/>
            <person name="Shao Z."/>
        </authorList>
    </citation>
    <scope>NUCLEOTIDE SEQUENCE [LARGE SCALE GENOMIC DNA]</scope>
    <source>
        <strain evidence="8 9">SCH89</strain>
    </source>
</reference>
<comment type="subcellular location">
    <subcellularLocation>
        <location evidence="6">Cytoplasm</location>
    </subcellularLocation>
</comment>
<dbReference type="EC" id="6.3.4.19" evidence="6"/>
<keyword evidence="9" id="KW-1185">Reference proteome</keyword>
<dbReference type="GO" id="GO:0005524">
    <property type="term" value="F:ATP binding"/>
    <property type="evidence" value="ECO:0007669"/>
    <property type="project" value="UniProtKB-UniRule"/>
</dbReference>
<dbReference type="CDD" id="cd01992">
    <property type="entry name" value="TilS_N"/>
    <property type="match status" value="1"/>
</dbReference>
<dbReference type="InterPro" id="IPR012795">
    <property type="entry name" value="tRNA_Ile_lys_synt_N"/>
</dbReference>
<comment type="catalytic activity">
    <reaction evidence="5 6">
        <text>cytidine(34) in tRNA(Ile2) + L-lysine + ATP = lysidine(34) in tRNA(Ile2) + AMP + diphosphate + H(+)</text>
        <dbReference type="Rhea" id="RHEA:43744"/>
        <dbReference type="Rhea" id="RHEA-COMP:10625"/>
        <dbReference type="Rhea" id="RHEA-COMP:10670"/>
        <dbReference type="ChEBI" id="CHEBI:15378"/>
        <dbReference type="ChEBI" id="CHEBI:30616"/>
        <dbReference type="ChEBI" id="CHEBI:32551"/>
        <dbReference type="ChEBI" id="CHEBI:33019"/>
        <dbReference type="ChEBI" id="CHEBI:82748"/>
        <dbReference type="ChEBI" id="CHEBI:83665"/>
        <dbReference type="ChEBI" id="CHEBI:456215"/>
        <dbReference type="EC" id="6.3.4.19"/>
    </reaction>
</comment>
<dbReference type="PATRIC" id="fig|1280953.3.peg.1776"/>
<proteinExistence type="inferred from homology"/>
<keyword evidence="4 6" id="KW-0067">ATP-binding</keyword>
<dbReference type="Pfam" id="PF01171">
    <property type="entry name" value="ATP_bind_3"/>
    <property type="match status" value="1"/>
</dbReference>
<dbReference type="HAMAP" id="MF_01161">
    <property type="entry name" value="tRNA_Ile_lys_synt"/>
    <property type="match status" value="1"/>
</dbReference>
<protein>
    <recommendedName>
        <fullName evidence="6">tRNA(Ile)-lysidine synthase</fullName>
        <ecNumber evidence="6">6.3.4.19</ecNumber>
    </recommendedName>
    <alternativeName>
        <fullName evidence="6">tRNA(Ile)-2-lysyl-cytidine synthase</fullName>
    </alternativeName>
    <alternativeName>
        <fullName evidence="6">tRNA(Ile)-lysidine synthetase</fullName>
    </alternativeName>
</protein>
<comment type="domain">
    <text evidence="6">The N-terminal region contains the highly conserved SGGXDS motif, predicted to be a P-loop motif involved in ATP binding.</text>
</comment>
<evidence type="ECO:0000256" key="3">
    <source>
        <dbReference type="ARBA" id="ARBA00022741"/>
    </source>
</evidence>
<dbReference type="STRING" id="1280953.HOC_08784"/>
<dbReference type="InterPro" id="IPR014729">
    <property type="entry name" value="Rossmann-like_a/b/a_fold"/>
</dbReference>
<keyword evidence="1 6" id="KW-0436">Ligase</keyword>
<dbReference type="GO" id="GO:0006400">
    <property type="term" value="P:tRNA modification"/>
    <property type="evidence" value="ECO:0007669"/>
    <property type="project" value="UniProtKB-UniRule"/>
</dbReference>
<dbReference type="OrthoDB" id="9807403at2"/>
<evidence type="ECO:0000256" key="1">
    <source>
        <dbReference type="ARBA" id="ARBA00022598"/>
    </source>
</evidence>
<dbReference type="PANTHER" id="PTHR43033">
    <property type="entry name" value="TRNA(ILE)-LYSIDINE SYNTHASE-RELATED"/>
    <property type="match status" value="1"/>
</dbReference>
<dbReference type="AlphaFoldDB" id="A0A059G7S2"/>